<dbReference type="CDD" id="cd06262">
    <property type="entry name" value="metallo-hydrolase-like_MBL-fold"/>
    <property type="match status" value="1"/>
</dbReference>
<dbReference type="InterPro" id="IPR051453">
    <property type="entry name" value="MBL_Glyoxalase_II"/>
</dbReference>
<dbReference type="Gene3D" id="3.60.15.10">
    <property type="entry name" value="Ribonuclease Z/Hydroxyacylglutathione hydrolase-like"/>
    <property type="match status" value="1"/>
</dbReference>
<dbReference type="PANTHER" id="PTHR46233:SF3">
    <property type="entry name" value="HYDROXYACYLGLUTATHIONE HYDROLASE GLOC"/>
    <property type="match status" value="1"/>
</dbReference>
<evidence type="ECO:0000259" key="6">
    <source>
        <dbReference type="SMART" id="SM00849"/>
    </source>
</evidence>
<dbReference type="InterPro" id="IPR001279">
    <property type="entry name" value="Metallo-B-lactamas"/>
</dbReference>
<organism evidence="7 8">
    <name type="scientific">Eisenbergiella tayi</name>
    <dbReference type="NCBI Taxonomy" id="1432052"/>
    <lineage>
        <taxon>Bacteria</taxon>
        <taxon>Bacillati</taxon>
        <taxon>Bacillota</taxon>
        <taxon>Clostridia</taxon>
        <taxon>Lachnospirales</taxon>
        <taxon>Lachnospiraceae</taxon>
        <taxon>Eisenbergiella</taxon>
    </lineage>
</organism>
<evidence type="ECO:0000313" key="8">
    <source>
        <dbReference type="Proteomes" id="UP000094067"/>
    </source>
</evidence>
<evidence type="ECO:0000313" key="7">
    <source>
        <dbReference type="EMBL" id="ODM04173.1"/>
    </source>
</evidence>
<comment type="cofactor">
    <cofactor evidence="1">
        <name>Zn(2+)</name>
        <dbReference type="ChEBI" id="CHEBI:29105"/>
    </cofactor>
</comment>
<keyword evidence="2" id="KW-0479">Metal-binding</keyword>
<comment type="caution">
    <text evidence="7">The sequence shown here is derived from an EMBL/GenBank/DDBJ whole genome shotgun (WGS) entry which is preliminary data.</text>
</comment>
<dbReference type="GO" id="GO:0016787">
    <property type="term" value="F:hydrolase activity"/>
    <property type="evidence" value="ECO:0007669"/>
    <property type="project" value="UniProtKB-KW"/>
</dbReference>
<evidence type="ECO:0000256" key="5">
    <source>
        <dbReference type="SAM" id="MobiDB-lite"/>
    </source>
</evidence>
<dbReference type="Proteomes" id="UP000094067">
    <property type="component" value="Unassembled WGS sequence"/>
</dbReference>
<dbReference type="AlphaFoldDB" id="A0A1E3A5Z0"/>
<dbReference type="SMART" id="SM00849">
    <property type="entry name" value="Lactamase_B"/>
    <property type="match status" value="1"/>
</dbReference>
<dbReference type="InterPro" id="IPR036866">
    <property type="entry name" value="RibonucZ/Hydroxyglut_hydro"/>
</dbReference>
<evidence type="ECO:0000256" key="3">
    <source>
        <dbReference type="ARBA" id="ARBA00022801"/>
    </source>
</evidence>
<reference evidence="7 8" key="1">
    <citation type="submission" date="2016-07" db="EMBL/GenBank/DDBJ databases">
        <title>Characterization of isolates of Eisenbergiella tayi derived from blood cultures, using whole genome sequencing.</title>
        <authorList>
            <person name="Burdz T."/>
            <person name="Wiebe D."/>
            <person name="Huynh C."/>
            <person name="Bernard K."/>
        </authorList>
    </citation>
    <scope>NUCLEOTIDE SEQUENCE [LARGE SCALE GENOMIC DNA]</scope>
    <source>
        <strain evidence="7 8">NML 110608</strain>
    </source>
</reference>
<keyword evidence="4" id="KW-0862">Zinc</keyword>
<evidence type="ECO:0000256" key="4">
    <source>
        <dbReference type="ARBA" id="ARBA00022833"/>
    </source>
</evidence>
<dbReference type="PATRIC" id="fig|1432052.4.peg.5530"/>
<gene>
    <name evidence="7" type="ORF">BEI61_04977</name>
</gene>
<dbReference type="EMBL" id="MCGH01000003">
    <property type="protein sequence ID" value="ODM04173.1"/>
    <property type="molecule type" value="Genomic_DNA"/>
</dbReference>
<dbReference type="Pfam" id="PF00753">
    <property type="entry name" value="Lactamase_B"/>
    <property type="match status" value="1"/>
</dbReference>
<dbReference type="RefSeq" id="WP_069154404.1">
    <property type="nucleotide sequence ID" value="NZ_MCGH01000003.1"/>
</dbReference>
<name>A0A1E3A5Z0_9FIRM</name>
<feature type="region of interest" description="Disordered" evidence="5">
    <location>
        <begin position="30"/>
        <end position="56"/>
    </location>
</feature>
<proteinExistence type="predicted"/>
<sequence length="240" mass="26296">MANIKIGRMVLSMCQTNCYFVYKDAEPSDKTLPADEAGESSGNGGPGENGSQAAEEKEVVLVDPADQGRQIYEALKGKGFRVSAILLTHGHFDHIWGANELRRLSGAPIYAYEEEKKVCENAAMNVSDQAGRPETVIPDHYVKDGELLEFAGMRFRLIATPGHTAGSCCYYMEEEKILLSGDTLFEGSVGRTDFPTGSMSSLVRSIKDKLLVLPEDVTVYPGHGEKTTIGDEKKYNPYCQ</sequence>
<evidence type="ECO:0000256" key="2">
    <source>
        <dbReference type="ARBA" id="ARBA00022723"/>
    </source>
</evidence>
<protein>
    <submittedName>
        <fullName evidence="7">Putative metallo-hydrolase</fullName>
        <ecNumber evidence="7">3.-.-.-</ecNumber>
    </submittedName>
</protein>
<dbReference type="PANTHER" id="PTHR46233">
    <property type="entry name" value="HYDROXYACYLGLUTATHIONE HYDROLASE GLOC"/>
    <property type="match status" value="1"/>
</dbReference>
<keyword evidence="3 7" id="KW-0378">Hydrolase</keyword>
<dbReference type="GO" id="GO:0046872">
    <property type="term" value="F:metal ion binding"/>
    <property type="evidence" value="ECO:0007669"/>
    <property type="project" value="UniProtKB-KW"/>
</dbReference>
<accession>A0A1E3A5Z0</accession>
<dbReference type="SUPFAM" id="SSF56281">
    <property type="entry name" value="Metallo-hydrolase/oxidoreductase"/>
    <property type="match status" value="1"/>
</dbReference>
<dbReference type="EC" id="3.-.-.-" evidence="7"/>
<feature type="domain" description="Metallo-beta-lactamase" evidence="6">
    <location>
        <begin position="47"/>
        <end position="223"/>
    </location>
</feature>
<evidence type="ECO:0000256" key="1">
    <source>
        <dbReference type="ARBA" id="ARBA00001947"/>
    </source>
</evidence>